<dbReference type="OrthoDB" id="424753at2759"/>
<protein>
    <submittedName>
        <fullName evidence="5">Uncharacterized protein</fullName>
    </submittedName>
</protein>
<dbReference type="Pfam" id="PF00648">
    <property type="entry name" value="Peptidase_C2"/>
    <property type="match status" value="1"/>
</dbReference>
<dbReference type="InterPro" id="IPR036213">
    <property type="entry name" value="Calpain_III_sf"/>
</dbReference>
<dbReference type="PRINTS" id="PR00704">
    <property type="entry name" value="CALPAIN"/>
</dbReference>
<dbReference type="Proteomes" id="UP000749559">
    <property type="component" value="Unassembled WGS sequence"/>
</dbReference>
<name>A0A8J1Y8Y2_OWEFU</name>
<dbReference type="SMART" id="SM00720">
    <property type="entry name" value="calpain_III"/>
    <property type="match status" value="1"/>
</dbReference>
<dbReference type="InterPro" id="IPR022682">
    <property type="entry name" value="Calpain_domain_III"/>
</dbReference>
<dbReference type="InterPro" id="IPR000169">
    <property type="entry name" value="Pept_cys_AS"/>
</dbReference>
<dbReference type="PANTHER" id="PTHR10183">
    <property type="entry name" value="CALPAIN"/>
    <property type="match status" value="1"/>
</dbReference>
<evidence type="ECO:0000256" key="3">
    <source>
        <dbReference type="ARBA" id="ARBA00022801"/>
    </source>
</evidence>
<sequence length="631" mass="71967">MKVFDKTVPFKDQKYDQLKKDCRAKGDLFTDPVFKAEASSIYFSQEVPEDIEWKRPGEISEDPKLFVDGASPDDFDQGEVGNCWFIAACACIASDDSLWKKVVPDHKDQEFSSNYAGIFHFTFARFGVWQDVVIDDLLPTRNGKLIFVQSKSKNEFWSALLEKAYAKLFGSYEALSGGRARDALVDMTGGVGELVELEEWTENDKKKQELFDNLDEAMENNSLVSASIAAGAGEIEAKLDTGLVKGHAYSITAVRTLKLGKGFVAFFKSEKLLMIRCRNPWGEKEWNGPWSDGSEEWNQIGEGEKTKLDLSFGDNGEFWMSFDDFLKNFTRIDICHLINTSFFSMQETWKGDASIGEWKKPDRCGGCANNTESFLRNPQYLFEIKGKEKTVMISMEQEDTRDQKDKGAKNNTIGLAICKADLNREYRMHDVIEKVASCSYTDSRSVFQRCKLNTGRYLLVPSTFDPGFEGRFMLRMYSKKDPKVRELIEEEPPKKSGCCSKGPQMALQISIYKADGLEKQDAIGGADPYVKIRVGDEEYQTEYIENTRNPEWNERCTFYVKKLSDVVFEIWNWNIIKDELMGQARIMAASTKFQDDKPQTLTMLGKGDESKQYKPGRLLVQMKLTRDFLEV</sequence>
<comment type="caution">
    <text evidence="5">The sequence shown here is derived from an EMBL/GenBank/DDBJ whole genome shotgun (WGS) entry which is preliminary data.</text>
</comment>
<dbReference type="EMBL" id="CAIIXF020000004">
    <property type="protein sequence ID" value="CAH1782218.1"/>
    <property type="molecule type" value="Genomic_DNA"/>
</dbReference>
<dbReference type="Gene3D" id="2.60.40.150">
    <property type="entry name" value="C2 domain"/>
    <property type="match status" value="1"/>
</dbReference>
<dbReference type="InterPro" id="IPR022683">
    <property type="entry name" value="Calpain_III"/>
</dbReference>
<dbReference type="PANTHER" id="PTHR10183:SF379">
    <property type="entry name" value="CALPAIN-5"/>
    <property type="match status" value="1"/>
</dbReference>
<dbReference type="FunFam" id="3.90.70.10:FF:000001">
    <property type="entry name" value="Calpain-1 catalytic subunit"/>
    <property type="match status" value="1"/>
</dbReference>
<organism evidence="5 6">
    <name type="scientific">Owenia fusiformis</name>
    <name type="common">Polychaete worm</name>
    <dbReference type="NCBI Taxonomy" id="6347"/>
    <lineage>
        <taxon>Eukaryota</taxon>
        <taxon>Metazoa</taxon>
        <taxon>Spiralia</taxon>
        <taxon>Lophotrochozoa</taxon>
        <taxon>Annelida</taxon>
        <taxon>Polychaeta</taxon>
        <taxon>Sedentaria</taxon>
        <taxon>Canalipalpata</taxon>
        <taxon>Sabellida</taxon>
        <taxon>Oweniida</taxon>
        <taxon>Oweniidae</taxon>
        <taxon>Owenia</taxon>
    </lineage>
</organism>
<accession>A0A8J1Y8Y2</accession>
<keyword evidence="6" id="KW-1185">Reference proteome</keyword>
<dbReference type="CDD" id="cd00044">
    <property type="entry name" value="CysPc"/>
    <property type="match status" value="1"/>
</dbReference>
<dbReference type="GO" id="GO:0004198">
    <property type="term" value="F:calcium-dependent cysteine-type endopeptidase activity"/>
    <property type="evidence" value="ECO:0007669"/>
    <property type="project" value="InterPro"/>
</dbReference>
<evidence type="ECO:0000256" key="1">
    <source>
        <dbReference type="ARBA" id="ARBA00007623"/>
    </source>
</evidence>
<dbReference type="InterPro" id="IPR038765">
    <property type="entry name" value="Papain-like_cys_pep_sf"/>
</dbReference>
<gene>
    <name evidence="5" type="ORF">OFUS_LOCUS8690</name>
</gene>
<dbReference type="SUPFAM" id="SSF49562">
    <property type="entry name" value="C2 domain (Calcium/lipid-binding domain, CaLB)"/>
    <property type="match status" value="1"/>
</dbReference>
<dbReference type="Pfam" id="PF00168">
    <property type="entry name" value="C2"/>
    <property type="match status" value="1"/>
</dbReference>
<dbReference type="SUPFAM" id="SSF54001">
    <property type="entry name" value="Cysteine proteinases"/>
    <property type="match status" value="1"/>
</dbReference>
<dbReference type="Gene3D" id="2.60.120.380">
    <property type="match status" value="1"/>
</dbReference>
<dbReference type="SUPFAM" id="SSF49758">
    <property type="entry name" value="Calpain large subunit, middle domain (domain III)"/>
    <property type="match status" value="1"/>
</dbReference>
<dbReference type="AlphaFoldDB" id="A0A8J1Y8Y2"/>
<keyword evidence="2" id="KW-0645">Protease</keyword>
<evidence type="ECO:0000313" key="5">
    <source>
        <dbReference type="EMBL" id="CAH1782218.1"/>
    </source>
</evidence>
<dbReference type="GO" id="GO:0006508">
    <property type="term" value="P:proteolysis"/>
    <property type="evidence" value="ECO:0007669"/>
    <property type="project" value="UniProtKB-KW"/>
</dbReference>
<dbReference type="InterPro" id="IPR000008">
    <property type="entry name" value="C2_dom"/>
</dbReference>
<evidence type="ECO:0000313" key="6">
    <source>
        <dbReference type="Proteomes" id="UP000749559"/>
    </source>
</evidence>
<keyword evidence="3" id="KW-0378">Hydrolase</keyword>
<comment type="similarity">
    <text evidence="1">Belongs to the peptidase C2 family.</text>
</comment>
<dbReference type="SMART" id="SM00239">
    <property type="entry name" value="C2"/>
    <property type="match status" value="1"/>
</dbReference>
<evidence type="ECO:0000256" key="2">
    <source>
        <dbReference type="ARBA" id="ARBA00022670"/>
    </source>
</evidence>
<proteinExistence type="inferred from homology"/>
<dbReference type="PROSITE" id="PS50203">
    <property type="entry name" value="CALPAIN_CAT"/>
    <property type="match status" value="1"/>
</dbReference>
<dbReference type="GO" id="GO:0005737">
    <property type="term" value="C:cytoplasm"/>
    <property type="evidence" value="ECO:0007669"/>
    <property type="project" value="TreeGrafter"/>
</dbReference>
<dbReference type="PROSITE" id="PS00139">
    <property type="entry name" value="THIOL_PROTEASE_CYS"/>
    <property type="match status" value="1"/>
</dbReference>
<keyword evidence="4" id="KW-0788">Thiol protease</keyword>
<dbReference type="InterPro" id="IPR022684">
    <property type="entry name" value="Calpain_cysteine_protease"/>
</dbReference>
<reference evidence="5" key="1">
    <citation type="submission" date="2022-03" db="EMBL/GenBank/DDBJ databases">
        <authorList>
            <person name="Martin C."/>
        </authorList>
    </citation>
    <scope>NUCLEOTIDE SEQUENCE</scope>
</reference>
<evidence type="ECO:0000256" key="4">
    <source>
        <dbReference type="ARBA" id="ARBA00022807"/>
    </source>
</evidence>
<dbReference type="Gene3D" id="3.90.70.10">
    <property type="entry name" value="Cysteine proteinases"/>
    <property type="match status" value="1"/>
</dbReference>
<dbReference type="InterPro" id="IPR035892">
    <property type="entry name" value="C2_domain_sf"/>
</dbReference>
<dbReference type="Pfam" id="PF01067">
    <property type="entry name" value="Calpain_III"/>
    <property type="match status" value="1"/>
</dbReference>
<dbReference type="InterPro" id="IPR001300">
    <property type="entry name" value="Peptidase_C2_calpain_cat"/>
</dbReference>
<dbReference type="SMART" id="SM00230">
    <property type="entry name" value="CysPc"/>
    <property type="match status" value="1"/>
</dbReference>
<dbReference type="PROSITE" id="PS50004">
    <property type="entry name" value="C2"/>
    <property type="match status" value="1"/>
</dbReference>